<name>A0A518CWR9_9BACT</name>
<keyword evidence="2" id="KW-1185">Reference proteome</keyword>
<dbReference type="EMBL" id="CP036290">
    <property type="protein sequence ID" value="QDU83682.1"/>
    <property type="molecule type" value="Genomic_DNA"/>
</dbReference>
<protein>
    <submittedName>
        <fullName evidence="1">Uncharacterized protein</fullName>
    </submittedName>
</protein>
<dbReference type="Proteomes" id="UP000319342">
    <property type="component" value="Chromosome"/>
</dbReference>
<sequence>MEGAPLVVGDEWLDPLELRVAGGRNLPAAPRYLLP</sequence>
<accession>A0A518CWR9</accession>
<proteinExistence type="predicted"/>
<reference evidence="1 2" key="1">
    <citation type="submission" date="2019-02" db="EMBL/GenBank/DDBJ databases">
        <title>Deep-cultivation of Planctomycetes and their phenomic and genomic characterization uncovers novel biology.</title>
        <authorList>
            <person name="Wiegand S."/>
            <person name="Jogler M."/>
            <person name="Boedeker C."/>
            <person name="Pinto D."/>
            <person name="Vollmers J."/>
            <person name="Rivas-Marin E."/>
            <person name="Kohn T."/>
            <person name="Peeters S.H."/>
            <person name="Heuer A."/>
            <person name="Rast P."/>
            <person name="Oberbeckmann S."/>
            <person name="Bunk B."/>
            <person name="Jeske O."/>
            <person name="Meyerdierks A."/>
            <person name="Storesund J.E."/>
            <person name="Kallscheuer N."/>
            <person name="Luecker S."/>
            <person name="Lage O.M."/>
            <person name="Pohl T."/>
            <person name="Merkel B.J."/>
            <person name="Hornburger P."/>
            <person name="Mueller R.-W."/>
            <person name="Bruemmer F."/>
            <person name="Labrenz M."/>
            <person name="Spormann A.M."/>
            <person name="Op den Camp H."/>
            <person name="Overmann J."/>
            <person name="Amann R."/>
            <person name="Jetten M.S.M."/>
            <person name="Mascher T."/>
            <person name="Medema M.H."/>
            <person name="Devos D.P."/>
            <person name="Kaster A.-K."/>
            <person name="Ovreas L."/>
            <person name="Rohde M."/>
            <person name="Galperin M.Y."/>
            <person name="Jogler C."/>
        </authorList>
    </citation>
    <scope>NUCLEOTIDE SEQUENCE [LARGE SCALE GENOMIC DNA]</scope>
    <source>
        <strain evidence="1 2">Pla163</strain>
    </source>
</reference>
<gene>
    <name evidence="1" type="ORF">Pla163_07830</name>
</gene>
<evidence type="ECO:0000313" key="2">
    <source>
        <dbReference type="Proteomes" id="UP000319342"/>
    </source>
</evidence>
<dbReference type="AlphaFoldDB" id="A0A518CWR9"/>
<evidence type="ECO:0000313" key="1">
    <source>
        <dbReference type="EMBL" id="QDU83682.1"/>
    </source>
</evidence>
<organism evidence="1 2">
    <name type="scientific">Rohdeia mirabilis</name>
    <dbReference type="NCBI Taxonomy" id="2528008"/>
    <lineage>
        <taxon>Bacteria</taxon>
        <taxon>Pseudomonadati</taxon>
        <taxon>Planctomycetota</taxon>
        <taxon>Planctomycetia</taxon>
        <taxon>Planctomycetia incertae sedis</taxon>
        <taxon>Rohdeia</taxon>
    </lineage>
</organism>